<dbReference type="Gene3D" id="3.80.10.10">
    <property type="entry name" value="Ribonuclease Inhibitor"/>
    <property type="match status" value="1"/>
</dbReference>
<feature type="compositionally biased region" description="Polar residues" evidence="1">
    <location>
        <begin position="647"/>
        <end position="656"/>
    </location>
</feature>
<dbReference type="Pfam" id="PF12937">
    <property type="entry name" value="F-box-like"/>
    <property type="match status" value="1"/>
</dbReference>
<feature type="region of interest" description="Disordered" evidence="1">
    <location>
        <begin position="725"/>
        <end position="758"/>
    </location>
</feature>
<evidence type="ECO:0000256" key="1">
    <source>
        <dbReference type="SAM" id="MobiDB-lite"/>
    </source>
</evidence>
<comment type="caution">
    <text evidence="3">The sequence shown here is derived from an EMBL/GenBank/DDBJ whole genome shotgun (WGS) entry which is preliminary data.</text>
</comment>
<feature type="domain" description="F-box" evidence="2">
    <location>
        <begin position="56"/>
        <end position="103"/>
    </location>
</feature>
<dbReference type="InterPro" id="IPR001810">
    <property type="entry name" value="F-box_dom"/>
</dbReference>
<protein>
    <submittedName>
        <fullName evidence="3">F-box domain containing protein</fullName>
    </submittedName>
</protein>
<feature type="region of interest" description="Disordered" evidence="1">
    <location>
        <begin position="574"/>
        <end position="593"/>
    </location>
</feature>
<dbReference type="PROSITE" id="PS50181">
    <property type="entry name" value="FBOX"/>
    <property type="match status" value="1"/>
</dbReference>
<feature type="region of interest" description="Disordered" evidence="1">
    <location>
        <begin position="625"/>
        <end position="670"/>
    </location>
</feature>
<evidence type="ECO:0000313" key="4">
    <source>
        <dbReference type="Proteomes" id="UP000321518"/>
    </source>
</evidence>
<dbReference type="Gene3D" id="1.20.1280.50">
    <property type="match status" value="1"/>
</dbReference>
<feature type="compositionally biased region" description="Acidic residues" evidence="1">
    <location>
        <begin position="852"/>
        <end position="862"/>
    </location>
</feature>
<sequence>MKQDALPPSPPMTDQAATSGEGSPKTPMIDQTPKDTPPRSPGVESEYSGSSASSTRAALLPLPAEVFLNVLSFLQPDDLARMTRVSSAWRAVIDNEPRLWSSLGVMLDDDHDMRKVSYVCSRALGNGGGRSGMSGIRDLVVQLRYLDDLHGRYGDVIPKMLVKTRVNVVLKSVAWASIRRRDQVHAIMPFRPPSISTLWRLTLCLYPNTIASAHAFHEVAEWAADPVFSALKEVIVHASLPDFVFGGKVLSMFPTVSRLDMAFQPNGGRSQAVQSLPSLETLRWRYLTVLDLALPRLPVLRTLQLTRVRWVGRSFFLLLRIARRTLETVDLIDLVMDEPSDPFEDWGEFVDVRDPEFIDDPVPPLDDYAADGVPAPIRFPVLRRLTISGMTPPIFAPSTSSEVDFDLDFENFPTPLFVMPALKTCQLVETTFDDDLESISEIGQLAALGANAPRVEHLILNSIVIDDMAVCACLSNMSGAMTHLDLSESSISDHAILQLPNLVPKLETLDVRLCNEISCQGVARVVEVFLARTDSGWSKIQQVFLDPPSESWADWRAYSWLDFVGVLSRDDLDFEGDGPVDPQQRDQWKRSGKKDLEWQERRAWRKEHEMKVQMFAQDEAYRAANGGGSGAAHDGTSGAANGGESGSTGSLMTTSPFFPRHDAPPHLSQTSILRLPPIPTVLAPAPASLLPYAPPPRQGLYAFPPRADYQPPPIVVPQSIWQNAIPQPHQPQPQQTQRTTEEDGDYSYLDTEDGLDSVDPAVIEAQRVEYERLSQRHDNRLVSEADAYNAQRRRQQDAHEGVVTRVEEVFELHPALLVARDSDEAADEQVDEVLLDAEEELQPHLRGFAGDDSTEDEEDEKI</sequence>
<dbReference type="CDD" id="cd09917">
    <property type="entry name" value="F-box_SF"/>
    <property type="match status" value="1"/>
</dbReference>
<feature type="region of interest" description="Disordered" evidence="1">
    <location>
        <begin position="1"/>
        <end position="50"/>
    </location>
</feature>
<gene>
    <name evidence="3" type="ORF">Rt10032_c01g0138</name>
</gene>
<dbReference type="InterPro" id="IPR032675">
    <property type="entry name" value="LRR_dom_sf"/>
</dbReference>
<dbReference type="InterPro" id="IPR036047">
    <property type="entry name" value="F-box-like_dom_sf"/>
</dbReference>
<organism evidence="3 4">
    <name type="scientific">Rhodotorula toruloides</name>
    <name type="common">Yeast</name>
    <name type="synonym">Rhodosporidium toruloides</name>
    <dbReference type="NCBI Taxonomy" id="5286"/>
    <lineage>
        <taxon>Eukaryota</taxon>
        <taxon>Fungi</taxon>
        <taxon>Dikarya</taxon>
        <taxon>Basidiomycota</taxon>
        <taxon>Pucciniomycotina</taxon>
        <taxon>Microbotryomycetes</taxon>
        <taxon>Sporidiobolales</taxon>
        <taxon>Sporidiobolaceae</taxon>
        <taxon>Rhodotorula</taxon>
    </lineage>
</organism>
<dbReference type="AlphaFoldDB" id="A0A511K703"/>
<feature type="region of interest" description="Disordered" evidence="1">
    <location>
        <begin position="821"/>
        <end position="862"/>
    </location>
</feature>
<dbReference type="EMBL" id="BJWK01000001">
    <property type="protein sequence ID" value="GEM06121.1"/>
    <property type="molecule type" value="Genomic_DNA"/>
</dbReference>
<proteinExistence type="predicted"/>
<accession>A0A511K703</accession>
<dbReference type="SMART" id="SM00256">
    <property type="entry name" value="FBOX"/>
    <property type="match status" value="1"/>
</dbReference>
<dbReference type="SUPFAM" id="SSF52047">
    <property type="entry name" value="RNI-like"/>
    <property type="match status" value="1"/>
</dbReference>
<dbReference type="SUPFAM" id="SSF81383">
    <property type="entry name" value="F-box domain"/>
    <property type="match status" value="1"/>
</dbReference>
<evidence type="ECO:0000313" key="3">
    <source>
        <dbReference type="EMBL" id="GEM06121.1"/>
    </source>
</evidence>
<evidence type="ECO:0000259" key="2">
    <source>
        <dbReference type="PROSITE" id="PS50181"/>
    </source>
</evidence>
<name>A0A511K703_RHOTO</name>
<feature type="compositionally biased region" description="Acidic residues" evidence="1">
    <location>
        <begin position="824"/>
        <end position="840"/>
    </location>
</feature>
<reference evidence="3 4" key="1">
    <citation type="submission" date="2019-07" db="EMBL/GenBank/DDBJ databases">
        <title>Rhodotorula toruloides NBRC10032 genome sequencing.</title>
        <authorList>
            <person name="Shida Y."/>
            <person name="Takaku H."/>
            <person name="Ogasawara W."/>
            <person name="Mori K."/>
        </authorList>
    </citation>
    <scope>NUCLEOTIDE SEQUENCE [LARGE SCALE GENOMIC DNA]</scope>
    <source>
        <strain evidence="3 4">NBRC10032</strain>
    </source>
</reference>
<dbReference type="OrthoDB" id="2535642at2759"/>
<dbReference type="Proteomes" id="UP000321518">
    <property type="component" value="Unassembled WGS sequence"/>
</dbReference>
<feature type="compositionally biased region" description="Basic and acidic residues" evidence="1">
    <location>
        <begin position="583"/>
        <end position="593"/>
    </location>
</feature>
<feature type="compositionally biased region" description="Acidic residues" evidence="1">
    <location>
        <begin position="742"/>
        <end position="756"/>
    </location>
</feature>